<gene>
    <name evidence="3" type="ORF">DID88_005732</name>
</gene>
<keyword evidence="4" id="KW-1185">Reference proteome</keyword>
<evidence type="ECO:0008006" key="5">
    <source>
        <dbReference type="Google" id="ProtNLM"/>
    </source>
</evidence>
<dbReference type="GO" id="GO:0008597">
    <property type="term" value="F:calcium-dependent protein serine/threonine phosphatase regulator activity"/>
    <property type="evidence" value="ECO:0007669"/>
    <property type="project" value="TreeGrafter"/>
</dbReference>
<dbReference type="InterPro" id="IPR006931">
    <property type="entry name" value="Calcipressin"/>
</dbReference>
<feature type="compositionally biased region" description="Low complexity" evidence="2">
    <location>
        <begin position="122"/>
        <end position="133"/>
    </location>
</feature>
<feature type="region of interest" description="Disordered" evidence="2">
    <location>
        <begin position="114"/>
        <end position="156"/>
    </location>
</feature>
<dbReference type="GO" id="GO:0005737">
    <property type="term" value="C:cytoplasm"/>
    <property type="evidence" value="ECO:0007669"/>
    <property type="project" value="TreeGrafter"/>
</dbReference>
<evidence type="ECO:0000313" key="3">
    <source>
        <dbReference type="EMBL" id="RAL66072.1"/>
    </source>
</evidence>
<dbReference type="OrthoDB" id="17212at2759"/>
<reference evidence="3 4" key="1">
    <citation type="submission" date="2018-06" db="EMBL/GenBank/DDBJ databases">
        <title>Genome Sequence of the Brown Rot Fungal Pathogen Monilinia fructigena.</title>
        <authorList>
            <person name="Landi L."/>
            <person name="De Miccolis Angelini R.M."/>
            <person name="Pollastro S."/>
            <person name="Abate D."/>
            <person name="Faretra F."/>
            <person name="Romanazzi G."/>
        </authorList>
    </citation>
    <scope>NUCLEOTIDE SEQUENCE [LARGE SCALE GENOMIC DNA]</scope>
    <source>
        <strain evidence="3 4">Mfrg269</strain>
    </source>
</reference>
<sequence>MTVRTKRTYSQCQLQLHQQEAPCLPVAVPINPSLSTSPTSPSRSTHPPSNTLLITNLKDVEIFRPDNLQTIKDLINTSAPIHSWAPLKSFSRIIVSFYDDASAIRIRQILDGEEIMGEQTDTSASPTPANSSSSRRHPPPPRLGNENGRRAPNKQVHAEDLAEALAKLHHRSTTDLPASPLSDNGETAKSGRGRSSSTTTIYDPQAHGFSPNLPAIAVEDTTGEDWGVDSLDAEERPILAHTARPPVELMEC</sequence>
<dbReference type="PANTHER" id="PTHR10300:SF14">
    <property type="entry name" value="PROTEIN SARAH"/>
    <property type="match status" value="1"/>
</dbReference>
<dbReference type="InterPro" id="IPR035979">
    <property type="entry name" value="RBD_domain_sf"/>
</dbReference>
<protein>
    <recommendedName>
        <fullName evidence="5">Calcipressin</fullName>
    </recommendedName>
</protein>
<dbReference type="GO" id="GO:0005634">
    <property type="term" value="C:nucleus"/>
    <property type="evidence" value="ECO:0007669"/>
    <property type="project" value="TreeGrafter"/>
</dbReference>
<proteinExistence type="inferred from homology"/>
<dbReference type="GO" id="GO:0003676">
    <property type="term" value="F:nucleic acid binding"/>
    <property type="evidence" value="ECO:0007669"/>
    <property type="project" value="InterPro"/>
</dbReference>
<dbReference type="InterPro" id="IPR012677">
    <property type="entry name" value="Nucleotide-bd_a/b_plait_sf"/>
</dbReference>
<comment type="similarity">
    <text evidence="1">Belongs to the RCAN family.</text>
</comment>
<organism evidence="3 4">
    <name type="scientific">Monilinia fructigena</name>
    <dbReference type="NCBI Taxonomy" id="38457"/>
    <lineage>
        <taxon>Eukaryota</taxon>
        <taxon>Fungi</taxon>
        <taxon>Dikarya</taxon>
        <taxon>Ascomycota</taxon>
        <taxon>Pezizomycotina</taxon>
        <taxon>Leotiomycetes</taxon>
        <taxon>Helotiales</taxon>
        <taxon>Sclerotiniaceae</taxon>
        <taxon>Monilinia</taxon>
    </lineage>
</organism>
<dbReference type="EMBL" id="QKRW01000008">
    <property type="protein sequence ID" value="RAL66072.1"/>
    <property type="molecule type" value="Genomic_DNA"/>
</dbReference>
<evidence type="ECO:0000313" key="4">
    <source>
        <dbReference type="Proteomes" id="UP000249056"/>
    </source>
</evidence>
<dbReference type="Proteomes" id="UP000249056">
    <property type="component" value="Unassembled WGS sequence"/>
</dbReference>
<dbReference type="AlphaFoldDB" id="A0A395J0P8"/>
<dbReference type="Gene3D" id="3.30.70.330">
    <property type="match status" value="1"/>
</dbReference>
<dbReference type="FunFam" id="3.30.70.330:FF:000503">
    <property type="entry name" value="Calcineurin binding protein, putative"/>
    <property type="match status" value="1"/>
</dbReference>
<evidence type="ECO:0000256" key="1">
    <source>
        <dbReference type="ARBA" id="ARBA00008209"/>
    </source>
</evidence>
<name>A0A395J0P8_9HELO</name>
<evidence type="ECO:0000256" key="2">
    <source>
        <dbReference type="SAM" id="MobiDB-lite"/>
    </source>
</evidence>
<comment type="caution">
    <text evidence="3">The sequence shown here is derived from an EMBL/GenBank/DDBJ whole genome shotgun (WGS) entry which is preliminary data.</text>
</comment>
<dbReference type="GO" id="GO:0019722">
    <property type="term" value="P:calcium-mediated signaling"/>
    <property type="evidence" value="ECO:0007669"/>
    <property type="project" value="InterPro"/>
</dbReference>
<feature type="region of interest" description="Disordered" evidence="2">
    <location>
        <begin position="171"/>
        <end position="212"/>
    </location>
</feature>
<dbReference type="SUPFAM" id="SSF54928">
    <property type="entry name" value="RNA-binding domain, RBD"/>
    <property type="match status" value="1"/>
</dbReference>
<dbReference type="Pfam" id="PF04847">
    <property type="entry name" value="Calcipressin"/>
    <property type="match status" value="1"/>
</dbReference>
<dbReference type="PANTHER" id="PTHR10300">
    <property type="entry name" value="CALCIPRESSIN"/>
    <property type="match status" value="1"/>
</dbReference>
<accession>A0A395J0P8</accession>